<sequence>MPTQVLIYKDPVPLNAQNHAELCIKPGTSFQFAASINSVPLTAAEFAQASASYPIVFTGEGDNIVPAAILGFGKEENVFVDAEGGWTGSYVPAFLRRYPFVFSDETKDGQLILFVDQAFEGCNFEGRGERLFDVEGNHTGYLKTVLGFLQEYQASFARTQAFCSRLSRLGLLRPAEANWRNPDGEGQRLGGFLTVDREALKNIDDGELREMFANDELECVYLHLASLRHIEAIAQRAADRGSEAPEEPTVAQALGKIMDVAEQGDVAIEPGEDEG</sequence>
<evidence type="ECO:0008006" key="3">
    <source>
        <dbReference type="Google" id="ProtNLM"/>
    </source>
</evidence>
<keyword evidence="2" id="KW-1185">Reference proteome</keyword>
<evidence type="ECO:0000313" key="2">
    <source>
        <dbReference type="Proteomes" id="UP000244898"/>
    </source>
</evidence>
<evidence type="ECO:0000313" key="1">
    <source>
        <dbReference type="EMBL" id="SPJ30886.1"/>
    </source>
</evidence>
<dbReference type="Proteomes" id="UP000244898">
    <property type="component" value="Unassembled WGS sequence"/>
</dbReference>
<name>A0A2R8CEL1_9RHOB</name>
<proteinExistence type="predicted"/>
<dbReference type="AlphaFoldDB" id="A0A2R8CEL1"/>
<dbReference type="OrthoDB" id="9806524at2"/>
<gene>
    <name evidence="1" type="ORF">TRM7615_04423</name>
</gene>
<dbReference type="EMBL" id="ONZG01000014">
    <property type="protein sequence ID" value="SPJ30886.1"/>
    <property type="molecule type" value="Genomic_DNA"/>
</dbReference>
<dbReference type="InterPro" id="IPR010836">
    <property type="entry name" value="SapC"/>
</dbReference>
<accession>A0A2R8CEL1</accession>
<reference evidence="2" key="1">
    <citation type="submission" date="2018-03" db="EMBL/GenBank/DDBJ databases">
        <authorList>
            <person name="Rodrigo-Torres L."/>
            <person name="Arahal R. D."/>
            <person name="Lucena T."/>
        </authorList>
    </citation>
    <scope>NUCLEOTIDE SEQUENCE [LARGE SCALE GENOMIC DNA]</scope>
    <source>
        <strain evidence="2">CECT 7615</strain>
    </source>
</reference>
<dbReference type="RefSeq" id="WP_108791793.1">
    <property type="nucleotide sequence ID" value="NZ_ONZG01000014.1"/>
</dbReference>
<organism evidence="1 2">
    <name type="scientific">Falsiruegeria mediterranea M17</name>
    <dbReference type="NCBI Taxonomy" id="1200281"/>
    <lineage>
        <taxon>Bacteria</taxon>
        <taxon>Pseudomonadati</taxon>
        <taxon>Pseudomonadota</taxon>
        <taxon>Alphaproteobacteria</taxon>
        <taxon>Rhodobacterales</taxon>
        <taxon>Roseobacteraceae</taxon>
        <taxon>Falsiruegeria</taxon>
    </lineage>
</organism>
<dbReference type="Pfam" id="PF07277">
    <property type="entry name" value="SapC"/>
    <property type="match status" value="1"/>
</dbReference>
<protein>
    <recommendedName>
        <fullName evidence="3">SapC family protein</fullName>
    </recommendedName>
</protein>